<dbReference type="STRING" id="741276.A0A2S5B2U6"/>
<gene>
    <name evidence="6" type="ORF">BMF94_5870</name>
</gene>
<dbReference type="GO" id="GO:0006617">
    <property type="term" value="P:SRP-dependent cotranslational protein targeting to membrane, signal sequence recognition"/>
    <property type="evidence" value="ECO:0007669"/>
    <property type="project" value="TreeGrafter"/>
</dbReference>
<dbReference type="AlphaFoldDB" id="A0A2S5B2U6"/>
<evidence type="ECO:0008006" key="8">
    <source>
        <dbReference type="Google" id="ProtNLM"/>
    </source>
</evidence>
<dbReference type="Pfam" id="PF01922">
    <property type="entry name" value="SRP19"/>
    <property type="match status" value="1"/>
</dbReference>
<feature type="region of interest" description="Disordered" evidence="5">
    <location>
        <begin position="230"/>
        <end position="276"/>
    </location>
</feature>
<reference evidence="6 7" key="1">
    <citation type="journal article" date="2018" name="Front. Microbiol.">
        <title>Prospects for Fungal Bioremediation of Acidic Radioactive Waste Sites: Characterization and Genome Sequence of Rhodotorula taiwanensis MD1149.</title>
        <authorList>
            <person name="Tkavc R."/>
            <person name="Matrosova V.Y."/>
            <person name="Grichenko O.E."/>
            <person name="Gostincar C."/>
            <person name="Volpe R.P."/>
            <person name="Klimenkova P."/>
            <person name="Gaidamakova E.K."/>
            <person name="Zhou C.E."/>
            <person name="Stewart B.J."/>
            <person name="Lyman M.G."/>
            <person name="Malfatti S.A."/>
            <person name="Rubinfeld B."/>
            <person name="Courtot M."/>
            <person name="Singh J."/>
            <person name="Dalgard C.L."/>
            <person name="Hamilton T."/>
            <person name="Frey K.G."/>
            <person name="Gunde-Cimerman N."/>
            <person name="Dugan L."/>
            <person name="Daly M.J."/>
        </authorList>
    </citation>
    <scope>NUCLEOTIDE SEQUENCE [LARGE SCALE GENOMIC DNA]</scope>
    <source>
        <strain evidence="6 7">MD1149</strain>
    </source>
</reference>
<evidence type="ECO:0000313" key="7">
    <source>
        <dbReference type="Proteomes" id="UP000237144"/>
    </source>
</evidence>
<dbReference type="GO" id="GO:0008312">
    <property type="term" value="F:7S RNA binding"/>
    <property type="evidence" value="ECO:0007669"/>
    <property type="project" value="InterPro"/>
</dbReference>
<dbReference type="GO" id="GO:0005786">
    <property type="term" value="C:signal recognition particle, endoplasmic reticulum targeting"/>
    <property type="evidence" value="ECO:0007669"/>
    <property type="project" value="UniProtKB-KW"/>
</dbReference>
<protein>
    <recommendedName>
        <fullName evidence="8">Signal recognition particle, SRP19 subunit</fullName>
    </recommendedName>
</protein>
<feature type="compositionally biased region" description="Basic residues" evidence="5">
    <location>
        <begin position="266"/>
        <end position="276"/>
    </location>
</feature>
<feature type="compositionally biased region" description="Basic and acidic residues" evidence="5">
    <location>
        <begin position="243"/>
        <end position="261"/>
    </location>
</feature>
<keyword evidence="3" id="KW-0733">Signal recognition particle</keyword>
<evidence type="ECO:0000256" key="3">
    <source>
        <dbReference type="ARBA" id="ARBA00023135"/>
    </source>
</evidence>
<sequence>MPTLEEYASDPDDMALDLPPAVQDPAANQIPAAFKGKSPALPQDFANEAAIPKAMRVAIDGSFVKPLNDEYPKRVQFLSWDTLYPIYIDKKRPQQDGGRRVNAKLAIEWPFAEQMAKACRMLGFEAVFEASRPLKTHPKDWENPGRVKVQLRTAEGTPRNSTIKNKRILLARICSVLAPHQPKPPAATESNPHPVVPIHLRLPANSPAISHGTLAEAINGGGPFGGMLGGMLGGGADDEEDEKDKVAKPSPFEEERKRQEQMAKALKAKKVRMKRR</sequence>
<evidence type="ECO:0000313" key="6">
    <source>
        <dbReference type="EMBL" id="POY71113.1"/>
    </source>
</evidence>
<keyword evidence="7" id="KW-1185">Reference proteome</keyword>
<dbReference type="OrthoDB" id="2527451at2759"/>
<dbReference type="Gene3D" id="3.30.56.30">
    <property type="entry name" value="Signal recognition particle, SRP19-like subunit"/>
    <property type="match status" value="1"/>
</dbReference>
<name>A0A2S5B2U6_9BASI</name>
<dbReference type="EMBL" id="PJQD01000086">
    <property type="protein sequence ID" value="POY71113.1"/>
    <property type="molecule type" value="Genomic_DNA"/>
</dbReference>
<dbReference type="Proteomes" id="UP000237144">
    <property type="component" value="Unassembled WGS sequence"/>
</dbReference>
<dbReference type="PANTHER" id="PTHR17453:SF0">
    <property type="entry name" value="SIGNAL RECOGNITION PARTICLE 19 KDA PROTEIN"/>
    <property type="match status" value="1"/>
</dbReference>
<dbReference type="InterPro" id="IPR036521">
    <property type="entry name" value="SRP19-like_sf"/>
</dbReference>
<evidence type="ECO:0000256" key="1">
    <source>
        <dbReference type="ARBA" id="ARBA00004496"/>
    </source>
</evidence>
<comment type="caution">
    <text evidence="6">The sequence shown here is derived from an EMBL/GenBank/DDBJ whole genome shotgun (WGS) entry which is preliminary data.</text>
</comment>
<evidence type="ECO:0000256" key="5">
    <source>
        <dbReference type="SAM" id="MobiDB-lite"/>
    </source>
</evidence>
<proteinExistence type="predicted"/>
<keyword evidence="2" id="KW-0963">Cytoplasm</keyword>
<keyword evidence="4" id="KW-0687">Ribonucleoprotein</keyword>
<evidence type="ECO:0000256" key="4">
    <source>
        <dbReference type="ARBA" id="ARBA00023274"/>
    </source>
</evidence>
<organism evidence="6 7">
    <name type="scientific">Rhodotorula taiwanensis</name>
    <dbReference type="NCBI Taxonomy" id="741276"/>
    <lineage>
        <taxon>Eukaryota</taxon>
        <taxon>Fungi</taxon>
        <taxon>Dikarya</taxon>
        <taxon>Basidiomycota</taxon>
        <taxon>Pucciniomycotina</taxon>
        <taxon>Microbotryomycetes</taxon>
        <taxon>Sporidiobolales</taxon>
        <taxon>Sporidiobolaceae</taxon>
        <taxon>Rhodotorula</taxon>
    </lineage>
</organism>
<evidence type="ECO:0000256" key="2">
    <source>
        <dbReference type="ARBA" id="ARBA00022490"/>
    </source>
</evidence>
<dbReference type="PANTHER" id="PTHR17453">
    <property type="entry name" value="SIGNAL RECOGNITION PARTICLE 19 KD PROTEIN"/>
    <property type="match status" value="1"/>
</dbReference>
<comment type="subcellular location">
    <subcellularLocation>
        <location evidence="1">Cytoplasm</location>
    </subcellularLocation>
</comment>
<dbReference type="InterPro" id="IPR002778">
    <property type="entry name" value="Signal_recog_particle_SRP19"/>
</dbReference>
<dbReference type="SUPFAM" id="SSF69695">
    <property type="entry name" value="SRP19"/>
    <property type="match status" value="1"/>
</dbReference>
<accession>A0A2S5B2U6</accession>